<gene>
    <name evidence="3" type="ORF">Q9K01_11695</name>
</gene>
<dbReference type="Gene3D" id="1.10.287.70">
    <property type="match status" value="1"/>
</dbReference>
<feature type="transmembrane region" description="Helical" evidence="1">
    <location>
        <begin position="110"/>
        <end position="130"/>
    </location>
</feature>
<protein>
    <submittedName>
        <fullName evidence="3">Ion channel</fullName>
    </submittedName>
</protein>
<dbReference type="Pfam" id="PF07885">
    <property type="entry name" value="Ion_trans_2"/>
    <property type="match status" value="1"/>
</dbReference>
<feature type="transmembrane region" description="Helical" evidence="1">
    <location>
        <begin position="6"/>
        <end position="29"/>
    </location>
</feature>
<evidence type="ECO:0000313" key="4">
    <source>
        <dbReference type="Proteomes" id="UP001235664"/>
    </source>
</evidence>
<evidence type="ECO:0000256" key="1">
    <source>
        <dbReference type="SAM" id="Phobius"/>
    </source>
</evidence>
<dbReference type="EMBL" id="JAVAIL010000003">
    <property type="protein sequence ID" value="MDP4540290.1"/>
    <property type="molecule type" value="Genomic_DNA"/>
</dbReference>
<keyword evidence="4" id="KW-1185">Reference proteome</keyword>
<feature type="transmembrane region" description="Helical" evidence="1">
    <location>
        <begin position="85"/>
        <end position="103"/>
    </location>
</feature>
<keyword evidence="1" id="KW-0812">Transmembrane</keyword>
<sequence length="148" mass="15811">MTIAMQSLIGALMVGFTMIVQAGFVAAAFAVDDRVIPSRFRKSRVGGTLLLASATIWMLLALTAAAWLWAGLFMALGAFQALEPALYFATVSLTTLGFGDVILSQEVRLLSAIVAANGLIMFGFSTAFLLEFVGDVREEERATAPRNT</sequence>
<feature type="domain" description="Potassium channel" evidence="2">
    <location>
        <begin position="81"/>
        <end position="133"/>
    </location>
</feature>
<dbReference type="Proteomes" id="UP001235664">
    <property type="component" value="Unassembled WGS sequence"/>
</dbReference>
<keyword evidence="1" id="KW-1133">Transmembrane helix</keyword>
<dbReference type="SUPFAM" id="SSF81324">
    <property type="entry name" value="Voltage-gated potassium channels"/>
    <property type="match status" value="1"/>
</dbReference>
<evidence type="ECO:0000259" key="2">
    <source>
        <dbReference type="Pfam" id="PF07885"/>
    </source>
</evidence>
<organism evidence="3 4">
    <name type="scientific">Qipengyuania benthica</name>
    <dbReference type="NCBI Taxonomy" id="3067651"/>
    <lineage>
        <taxon>Bacteria</taxon>
        <taxon>Pseudomonadati</taxon>
        <taxon>Pseudomonadota</taxon>
        <taxon>Alphaproteobacteria</taxon>
        <taxon>Sphingomonadales</taxon>
        <taxon>Erythrobacteraceae</taxon>
        <taxon>Qipengyuania</taxon>
    </lineage>
</organism>
<comment type="caution">
    <text evidence="3">The sequence shown here is derived from an EMBL/GenBank/DDBJ whole genome shotgun (WGS) entry which is preliminary data.</text>
</comment>
<evidence type="ECO:0000313" key="3">
    <source>
        <dbReference type="EMBL" id="MDP4540290.1"/>
    </source>
</evidence>
<keyword evidence="1" id="KW-0472">Membrane</keyword>
<proteinExistence type="predicted"/>
<reference evidence="3 4" key="1">
    <citation type="submission" date="2023-08" db="EMBL/GenBank/DDBJ databases">
        <title>genomic of DY56.</title>
        <authorList>
            <person name="Wang Y."/>
        </authorList>
    </citation>
    <scope>NUCLEOTIDE SEQUENCE [LARGE SCALE GENOMIC DNA]</scope>
    <source>
        <strain evidence="3 4">DY56-A-20</strain>
    </source>
</reference>
<dbReference type="InterPro" id="IPR013099">
    <property type="entry name" value="K_chnl_dom"/>
</dbReference>
<feature type="transmembrane region" description="Helical" evidence="1">
    <location>
        <begin position="49"/>
        <end position="79"/>
    </location>
</feature>
<name>A0ABT9HAD9_9SPHN</name>
<accession>A0ABT9HAD9</accession>